<sequence>MVALTAFIAPTAGDSDHWITTSVRLSGILTVQVYFYLMEYGEDPTPLKAFVVFVWLVEYAQSAFCIHVVHTYVSTDFENVLGIAHIVWSVGVFVALEVLLIALIQIFYIYRAWLLSNRNWIVATVPVRTVYPFCAHFLMLSHWKGVTLSLRAGFGFATAALTYKHTTWVAFREAHAVKYTVNTALGLGIIVDLMVAVFLVYELRSEAGFSLRPPVPYVQTILVYAMGTGASTLVASLMFCAILATVVYANTMLANLNARKRIRNTMIASPRAFNSNTGSSGSANGQGTTRIVARENVKVQSEMVWEELKNVFV</sequence>
<gene>
    <name evidence="1" type="ORF">NM688_g8142</name>
</gene>
<comment type="caution">
    <text evidence="1">The sequence shown here is derived from an EMBL/GenBank/DDBJ whole genome shotgun (WGS) entry which is preliminary data.</text>
</comment>
<proteinExistence type="predicted"/>
<name>A0ACC1RWY9_9APHY</name>
<organism evidence="1 2">
    <name type="scientific">Phlebia brevispora</name>
    <dbReference type="NCBI Taxonomy" id="194682"/>
    <lineage>
        <taxon>Eukaryota</taxon>
        <taxon>Fungi</taxon>
        <taxon>Dikarya</taxon>
        <taxon>Basidiomycota</taxon>
        <taxon>Agaricomycotina</taxon>
        <taxon>Agaricomycetes</taxon>
        <taxon>Polyporales</taxon>
        <taxon>Meruliaceae</taxon>
        <taxon>Phlebia</taxon>
    </lineage>
</organism>
<evidence type="ECO:0000313" key="2">
    <source>
        <dbReference type="Proteomes" id="UP001148662"/>
    </source>
</evidence>
<evidence type="ECO:0000313" key="1">
    <source>
        <dbReference type="EMBL" id="KAJ3527343.1"/>
    </source>
</evidence>
<dbReference type="Proteomes" id="UP001148662">
    <property type="component" value="Unassembled WGS sequence"/>
</dbReference>
<protein>
    <submittedName>
        <fullName evidence="1">Uncharacterized protein</fullName>
    </submittedName>
</protein>
<reference evidence="1" key="1">
    <citation type="submission" date="2022-07" db="EMBL/GenBank/DDBJ databases">
        <title>Genome Sequence of Phlebia brevispora.</title>
        <authorList>
            <person name="Buettner E."/>
        </authorList>
    </citation>
    <scope>NUCLEOTIDE SEQUENCE</scope>
    <source>
        <strain evidence="1">MPL23</strain>
    </source>
</reference>
<dbReference type="EMBL" id="JANHOG010002095">
    <property type="protein sequence ID" value="KAJ3527343.1"/>
    <property type="molecule type" value="Genomic_DNA"/>
</dbReference>
<accession>A0ACC1RWY9</accession>
<keyword evidence="2" id="KW-1185">Reference proteome</keyword>